<dbReference type="EMBL" id="UYRR01032344">
    <property type="protein sequence ID" value="VDK55280.1"/>
    <property type="molecule type" value="Genomic_DNA"/>
</dbReference>
<dbReference type="Pfam" id="PF16414">
    <property type="entry name" value="NPC1_N"/>
    <property type="match status" value="1"/>
</dbReference>
<keyword evidence="1" id="KW-0732">Signal</keyword>
<accession>A0A0M3K519</accession>
<reference evidence="5" key="1">
    <citation type="submission" date="2017-02" db="UniProtKB">
        <authorList>
            <consortium name="WormBaseParasite"/>
        </authorList>
    </citation>
    <scope>IDENTIFICATION</scope>
</reference>
<dbReference type="PANTHER" id="PTHR45727">
    <property type="entry name" value="NPC INTRACELLULAR CHOLESTEROL TRANSPORTER 1"/>
    <property type="match status" value="1"/>
</dbReference>
<evidence type="ECO:0000313" key="5">
    <source>
        <dbReference type="WBParaSite" id="ASIM_0001606001-mRNA-1"/>
    </source>
</evidence>
<gene>
    <name evidence="3" type="ORF">ASIM_LOCUS15467</name>
</gene>
<dbReference type="Proteomes" id="UP000267096">
    <property type="component" value="Unassembled WGS sequence"/>
</dbReference>
<dbReference type="AlphaFoldDB" id="A0A0M3K519"/>
<dbReference type="WBParaSite" id="ASIM_0001606001-mRNA-1">
    <property type="protein sequence ID" value="ASIM_0001606001-mRNA-1"/>
    <property type="gene ID" value="ASIM_0001606001"/>
</dbReference>
<dbReference type="PANTHER" id="PTHR45727:SF2">
    <property type="entry name" value="NPC INTRACELLULAR CHOLESTEROL TRANSPORTER 1"/>
    <property type="match status" value="1"/>
</dbReference>
<keyword evidence="4" id="KW-1185">Reference proteome</keyword>
<dbReference type="GO" id="GO:0015918">
    <property type="term" value="P:sterol transport"/>
    <property type="evidence" value="ECO:0007669"/>
    <property type="project" value="TreeGrafter"/>
</dbReference>
<feature type="domain" description="Niemann-Pick C1 N-terminal" evidence="2">
    <location>
        <begin position="38"/>
        <end position="275"/>
    </location>
</feature>
<feature type="chain" id="PRO_5043121291" evidence="1">
    <location>
        <begin position="30"/>
        <end position="286"/>
    </location>
</feature>
<name>A0A0M3K519_ANISI</name>
<evidence type="ECO:0000313" key="3">
    <source>
        <dbReference type="EMBL" id="VDK55280.1"/>
    </source>
</evidence>
<dbReference type="GO" id="GO:0015485">
    <property type="term" value="F:cholesterol binding"/>
    <property type="evidence" value="ECO:0007669"/>
    <property type="project" value="TreeGrafter"/>
</dbReference>
<dbReference type="GO" id="GO:0005886">
    <property type="term" value="C:plasma membrane"/>
    <property type="evidence" value="ECO:0007669"/>
    <property type="project" value="TreeGrafter"/>
</dbReference>
<reference evidence="3 4" key="2">
    <citation type="submission" date="2018-11" db="EMBL/GenBank/DDBJ databases">
        <authorList>
            <consortium name="Pathogen Informatics"/>
        </authorList>
    </citation>
    <scope>NUCLEOTIDE SEQUENCE [LARGE SCALE GENOMIC DNA]</scope>
</reference>
<dbReference type="OrthoDB" id="6510177at2759"/>
<feature type="signal peptide" evidence="1">
    <location>
        <begin position="1"/>
        <end position="29"/>
    </location>
</feature>
<sequence>MLLFVESTAAQATLLFYLLISASIAVATAKSTPKHAKKQCVMRGVCGSRGSMHQNCPYNGSAKSFDDAKDRNLVRQLCPHFAEDNIDEFCCDAFQLEQLSSQMTLPRQLLSRCPSCFANFVQLWCDFTCSPKQSDFLRIKSLSDDQFLLENKTHYITEIEYYLREEYANGLLESCKRVRAVGADYALSLVCGASVTECTVTQWFNFMGTYNENIGVPFTIDFVLDRNKSSDGELMHPPSTRAVPCSEAPYPGSSECSCQDCAATCKPEAPFPIVTQVYSFALFRRL</sequence>
<protein>
    <submittedName>
        <fullName evidence="5">Niemann-Pick C1 protein (inferred by orthology to a human protein)</fullName>
    </submittedName>
</protein>
<dbReference type="InterPro" id="IPR032190">
    <property type="entry name" value="NPC1_N"/>
</dbReference>
<organism evidence="5">
    <name type="scientific">Anisakis simplex</name>
    <name type="common">Herring worm</name>
    <dbReference type="NCBI Taxonomy" id="6269"/>
    <lineage>
        <taxon>Eukaryota</taxon>
        <taxon>Metazoa</taxon>
        <taxon>Ecdysozoa</taxon>
        <taxon>Nematoda</taxon>
        <taxon>Chromadorea</taxon>
        <taxon>Rhabditida</taxon>
        <taxon>Spirurina</taxon>
        <taxon>Ascaridomorpha</taxon>
        <taxon>Ascaridoidea</taxon>
        <taxon>Anisakidae</taxon>
        <taxon>Anisakis</taxon>
        <taxon>Anisakis simplex complex</taxon>
    </lineage>
</organism>
<proteinExistence type="predicted"/>
<evidence type="ECO:0000313" key="4">
    <source>
        <dbReference type="Proteomes" id="UP000267096"/>
    </source>
</evidence>
<dbReference type="GO" id="GO:0030299">
    <property type="term" value="P:intestinal cholesterol absorption"/>
    <property type="evidence" value="ECO:0007669"/>
    <property type="project" value="TreeGrafter"/>
</dbReference>
<evidence type="ECO:0000256" key="1">
    <source>
        <dbReference type="SAM" id="SignalP"/>
    </source>
</evidence>
<evidence type="ECO:0000259" key="2">
    <source>
        <dbReference type="Pfam" id="PF16414"/>
    </source>
</evidence>
<dbReference type="GO" id="GO:0042632">
    <property type="term" value="P:cholesterol homeostasis"/>
    <property type="evidence" value="ECO:0007669"/>
    <property type="project" value="TreeGrafter"/>
</dbReference>